<accession>A0A9W6X098</accession>
<dbReference type="OrthoDB" id="129484at2759"/>
<dbReference type="EMBL" id="BSXT01000348">
    <property type="protein sequence ID" value="GMF25148.1"/>
    <property type="molecule type" value="Genomic_DNA"/>
</dbReference>
<evidence type="ECO:0000313" key="1">
    <source>
        <dbReference type="EMBL" id="GMF25148.1"/>
    </source>
</evidence>
<evidence type="ECO:0000313" key="2">
    <source>
        <dbReference type="Proteomes" id="UP001165121"/>
    </source>
</evidence>
<proteinExistence type="predicted"/>
<protein>
    <submittedName>
        <fullName evidence="1">Unnamed protein product</fullName>
    </submittedName>
</protein>
<name>A0A9W6X098_9STRA</name>
<sequence length="280" mass="31047">MRVHEAVWRYGITVGNNFTRTYAENRGLLSESDRRSRDSRWLRGSGGLKLRAAWLALDSNERHRLMEACPDATFPDGTNGILDERSHKGREIRQLHASNLVSCQKLLAVSGSNDISASGEVSCRTLTNGGVDTMLSALNSVRVKHFQVVAKEALVELQSVYNQGSLWGSIECVIKSVEASVQITRFYDTPTTPEATLKSVALRLADVFAYIRGTTAFAPDPVSEIPSSSFSDLRVSIARSRYHKTYSELAANPRYVQQSHEIDPPLLPPFYKSFGSIEHA</sequence>
<gene>
    <name evidence="1" type="ORF">Pfra01_000443000</name>
</gene>
<keyword evidence="2" id="KW-1185">Reference proteome</keyword>
<organism evidence="1 2">
    <name type="scientific">Phytophthora fragariaefolia</name>
    <dbReference type="NCBI Taxonomy" id="1490495"/>
    <lineage>
        <taxon>Eukaryota</taxon>
        <taxon>Sar</taxon>
        <taxon>Stramenopiles</taxon>
        <taxon>Oomycota</taxon>
        <taxon>Peronosporomycetes</taxon>
        <taxon>Peronosporales</taxon>
        <taxon>Peronosporaceae</taxon>
        <taxon>Phytophthora</taxon>
    </lineage>
</organism>
<dbReference type="AlphaFoldDB" id="A0A9W6X098"/>
<reference evidence="1" key="1">
    <citation type="submission" date="2023-04" db="EMBL/GenBank/DDBJ databases">
        <title>Phytophthora fragariaefolia NBRC 109709.</title>
        <authorList>
            <person name="Ichikawa N."/>
            <person name="Sato H."/>
            <person name="Tonouchi N."/>
        </authorList>
    </citation>
    <scope>NUCLEOTIDE SEQUENCE</scope>
    <source>
        <strain evidence="1">NBRC 109709</strain>
    </source>
</reference>
<comment type="caution">
    <text evidence="1">The sequence shown here is derived from an EMBL/GenBank/DDBJ whole genome shotgun (WGS) entry which is preliminary data.</text>
</comment>
<dbReference type="Proteomes" id="UP001165121">
    <property type="component" value="Unassembled WGS sequence"/>
</dbReference>